<feature type="region of interest" description="Disordered" evidence="1">
    <location>
        <begin position="760"/>
        <end position="834"/>
    </location>
</feature>
<evidence type="ECO:0000313" key="2">
    <source>
        <dbReference type="EMBL" id="EAY01187.1"/>
    </source>
</evidence>
<feature type="compositionally biased region" description="Polar residues" evidence="1">
    <location>
        <begin position="1059"/>
        <end position="1069"/>
    </location>
</feature>
<dbReference type="VEuPathDB" id="TrichDB:TVAGG3_0761300"/>
<name>A2F1M2_TRIV3</name>
<dbReference type="InParanoid" id="A2F1M2"/>
<proteinExistence type="predicted"/>
<dbReference type="OrthoDB" id="6262491at2759"/>
<feature type="compositionally biased region" description="Basic residues" evidence="1">
    <location>
        <begin position="790"/>
        <end position="802"/>
    </location>
</feature>
<dbReference type="RefSeq" id="XP_001314023.1">
    <property type="nucleotide sequence ID" value="XM_001314017.1"/>
</dbReference>
<dbReference type="VEuPathDB" id="TrichDB:TVAG_412160"/>
<dbReference type="Proteomes" id="UP000001542">
    <property type="component" value="Unassembled WGS sequence"/>
</dbReference>
<dbReference type="InterPro" id="IPR036322">
    <property type="entry name" value="WD40_repeat_dom_sf"/>
</dbReference>
<gene>
    <name evidence="2" type="ORF">TVAG_412160</name>
</gene>
<organism evidence="2 3">
    <name type="scientific">Trichomonas vaginalis (strain ATCC PRA-98 / G3)</name>
    <dbReference type="NCBI Taxonomy" id="412133"/>
    <lineage>
        <taxon>Eukaryota</taxon>
        <taxon>Metamonada</taxon>
        <taxon>Parabasalia</taxon>
        <taxon>Trichomonadida</taxon>
        <taxon>Trichomonadidae</taxon>
        <taxon>Trichomonas</taxon>
    </lineage>
</organism>
<keyword evidence="3" id="KW-1185">Reference proteome</keyword>
<feature type="region of interest" description="Disordered" evidence="1">
    <location>
        <begin position="1058"/>
        <end position="1077"/>
    </location>
</feature>
<reference evidence="2" key="1">
    <citation type="submission" date="2006-10" db="EMBL/GenBank/DDBJ databases">
        <authorList>
            <person name="Amadeo P."/>
            <person name="Zhao Q."/>
            <person name="Wortman J."/>
            <person name="Fraser-Liggett C."/>
            <person name="Carlton J."/>
        </authorList>
    </citation>
    <scope>NUCLEOTIDE SEQUENCE</scope>
    <source>
        <strain evidence="2">G3</strain>
    </source>
</reference>
<dbReference type="KEGG" id="tva:4759010"/>
<evidence type="ECO:0000256" key="1">
    <source>
        <dbReference type="SAM" id="MobiDB-lite"/>
    </source>
</evidence>
<accession>A2F1M2</accession>
<sequence>MEVPERDKSIRFGLEKLYEFPFQGKRVYSFCKISKWEYLVASQTGLQLFKDGNMVENFPIYLTFVQYIPELDIILGVSTGVPYLVFISNRKKKLQSPVKFRLTISLVKQAEYSHKTNTLIVNGAGIECVCLKSIYKLQQDFPTITVFSKFKINNPLIGSKIFVDNIKERIIAMTQTGFMYFDFYGKQIGNEITLNFTTIKTATAIFREKNTTINDHYKRMLITDLDGQVLFYHSSGKLLNSFIVSNRQFQFTQFVNSEFVVCCSEKTVSLLDVKTGMILYCDEFEYQPTMTLFFNGPSIGFLIDGDIHIYEIIMPWKLFQHDSSQSIFMKRFSGYDKNIPGRIVKLSKSGIVSLVSPQNGFLLSSCTSNSAQVITSVFYDRGYLFFNGTMENLSSEERLFLIQENGMVDLFYLQNNDFIYSETLKWAANKILPIKMTNRFAFAVLNKYRDLVFYDYNDFSVLTRKKIDYKKFQNAFFDSLLNLLVIVYVDIVVIYSTNEKKVIKEIHKKMTKLSAMENSKLIFSNTNKTVSIYDVSKNGLIERAVMNMSDEVTSINIEYSIIYILTRMNTIYIGNDQGEMTKIYIPFKVHCLCLLNKKFDLLVCVDRNIMQIEGSNFSNLKNDNFEYDEDDSVQNEILLTNGIIFNNLNDNMYYITEPDNSSRRSSRKFKTLQNAIEEYQRSHTILPEFEEEEEIKPKVVISLPRERQPVKNIENRDSVLKEMLQLEANVELPVDINKILKKQKTTPEEEKIVDNKPQIEVKQIENNTQNKDEEEEAKDVNKIDIPNIMKTRKKKKKIKHKKEKPEVVEEPQPKPLILGNSTSKRRQRSQSQHVIEIDRSLLSVKPKQIETPQRKYSEFHMPPKIPIKPNQKTEDEPQIVVNPPKNPTKDELFDNSTEQSLIKNSRGETVSNFTEIFDRQQESNKIHTISTQKKPESHVHTRKLAKLKPIVKTTAKTINIPSVITEKLEVAKYEQSNSSASNLSINSDIEKIDSNISWEELSNDNFTEFSSPAQDKIHPENPSIIENTSVINEVINDVIEEAPKQIAQFLSQSSESSSIVEASHQNSVDSVDENSAKEEEIKKKIEELSLKVKEPNLIRSNPRNQAQKVSSRRSEIIKKAIEDNRRLNNSVNSDYSPNQQNDKKHFERKPMISLIPQISTQRKFDLTPNKIQTNLDDKELSEIVNQCLFDEMTSSKSYNMENMQQIFSRSGRRMLITQEDCKKLLEKFRMMNINYESIKFKKIPSGMKIAPKQMIYPKSLTLPKLKNGEKLQEIVDSDLEYSDDEKLDTNDDFVSSELDGSFVKESSFDSFKSLGSQVNPPKIFDNRCFQIEEEQLNMDGTKKKRINYF</sequence>
<reference evidence="2" key="2">
    <citation type="journal article" date="2007" name="Science">
        <title>Draft genome sequence of the sexually transmitted pathogen Trichomonas vaginalis.</title>
        <authorList>
            <person name="Carlton J.M."/>
            <person name="Hirt R.P."/>
            <person name="Silva J.C."/>
            <person name="Delcher A.L."/>
            <person name="Schatz M."/>
            <person name="Zhao Q."/>
            <person name="Wortman J.R."/>
            <person name="Bidwell S.L."/>
            <person name="Alsmark U.C.M."/>
            <person name="Besteiro S."/>
            <person name="Sicheritz-Ponten T."/>
            <person name="Noel C.J."/>
            <person name="Dacks J.B."/>
            <person name="Foster P.G."/>
            <person name="Simillion C."/>
            <person name="Van de Peer Y."/>
            <person name="Miranda-Saavedra D."/>
            <person name="Barton G.J."/>
            <person name="Westrop G.D."/>
            <person name="Mueller S."/>
            <person name="Dessi D."/>
            <person name="Fiori P.L."/>
            <person name="Ren Q."/>
            <person name="Paulsen I."/>
            <person name="Zhang H."/>
            <person name="Bastida-Corcuera F.D."/>
            <person name="Simoes-Barbosa A."/>
            <person name="Brown M.T."/>
            <person name="Hayes R.D."/>
            <person name="Mukherjee M."/>
            <person name="Okumura C.Y."/>
            <person name="Schneider R."/>
            <person name="Smith A.J."/>
            <person name="Vanacova S."/>
            <person name="Villalvazo M."/>
            <person name="Haas B.J."/>
            <person name="Pertea M."/>
            <person name="Feldblyum T.V."/>
            <person name="Utterback T.R."/>
            <person name="Shu C.L."/>
            <person name="Osoegawa K."/>
            <person name="de Jong P.J."/>
            <person name="Hrdy I."/>
            <person name="Horvathova L."/>
            <person name="Zubacova Z."/>
            <person name="Dolezal P."/>
            <person name="Malik S.B."/>
            <person name="Logsdon J.M. Jr."/>
            <person name="Henze K."/>
            <person name="Gupta A."/>
            <person name="Wang C.C."/>
            <person name="Dunne R.L."/>
            <person name="Upcroft J.A."/>
            <person name="Upcroft P."/>
            <person name="White O."/>
            <person name="Salzberg S.L."/>
            <person name="Tang P."/>
            <person name="Chiu C.-H."/>
            <person name="Lee Y.-S."/>
            <person name="Embley T.M."/>
            <person name="Coombs G.H."/>
            <person name="Mottram J.C."/>
            <person name="Tachezy J."/>
            <person name="Fraser-Liggett C.M."/>
            <person name="Johnson P.J."/>
        </authorList>
    </citation>
    <scope>NUCLEOTIDE SEQUENCE [LARGE SCALE GENOMIC DNA]</scope>
    <source>
        <strain evidence="2">G3</strain>
    </source>
</reference>
<evidence type="ECO:0000313" key="3">
    <source>
        <dbReference type="Proteomes" id="UP000001542"/>
    </source>
</evidence>
<protein>
    <submittedName>
        <fullName evidence="2">Uncharacterized protein</fullName>
    </submittedName>
</protein>
<dbReference type="EMBL" id="DS113575">
    <property type="protein sequence ID" value="EAY01187.1"/>
    <property type="molecule type" value="Genomic_DNA"/>
</dbReference>
<dbReference type="SUPFAM" id="SSF50978">
    <property type="entry name" value="WD40 repeat-like"/>
    <property type="match status" value="1"/>
</dbReference>